<keyword evidence="2" id="KW-1185">Reference proteome</keyword>
<sequence>MDIKKFADWVNSEFDFDCFENDFFEKTLFSTQKEFESSTYNNVPFEIYYAEILNTKFLETYLSRLKLLLQAIPKPGSSVSLSVAQIDLNSYNNRTHELRSSIQKLES</sequence>
<organism evidence="1 2">
    <name type="scientific">Aquimarina algiphila</name>
    <dbReference type="NCBI Taxonomy" id="2047982"/>
    <lineage>
        <taxon>Bacteria</taxon>
        <taxon>Pseudomonadati</taxon>
        <taxon>Bacteroidota</taxon>
        <taxon>Flavobacteriia</taxon>
        <taxon>Flavobacteriales</taxon>
        <taxon>Flavobacteriaceae</taxon>
        <taxon>Aquimarina</taxon>
    </lineage>
</organism>
<accession>A0A554VA21</accession>
<reference evidence="1 2" key="1">
    <citation type="submission" date="2019-07" db="EMBL/GenBank/DDBJ databases">
        <title>The draft genome sequence of Aquimarina algiphila M91.</title>
        <authorList>
            <person name="Meng X."/>
        </authorList>
    </citation>
    <scope>NUCLEOTIDE SEQUENCE [LARGE SCALE GENOMIC DNA]</scope>
    <source>
        <strain evidence="1 2">M91</strain>
    </source>
</reference>
<gene>
    <name evidence="1" type="ORF">FOF46_30990</name>
</gene>
<comment type="caution">
    <text evidence="1">The sequence shown here is derived from an EMBL/GenBank/DDBJ whole genome shotgun (WGS) entry which is preliminary data.</text>
</comment>
<proteinExistence type="predicted"/>
<dbReference type="RefSeq" id="WP_143919275.1">
    <property type="nucleotide sequence ID" value="NZ_CANMIK010000161.1"/>
</dbReference>
<evidence type="ECO:0000313" key="2">
    <source>
        <dbReference type="Proteomes" id="UP000318833"/>
    </source>
</evidence>
<name>A0A554VA21_9FLAO</name>
<dbReference type="Proteomes" id="UP000318833">
    <property type="component" value="Unassembled WGS sequence"/>
</dbReference>
<dbReference type="EMBL" id="VLNR01000179">
    <property type="protein sequence ID" value="TSE02328.1"/>
    <property type="molecule type" value="Genomic_DNA"/>
</dbReference>
<dbReference type="AlphaFoldDB" id="A0A554VA21"/>
<protein>
    <submittedName>
        <fullName evidence="1">Uncharacterized protein</fullName>
    </submittedName>
</protein>
<evidence type="ECO:0000313" key="1">
    <source>
        <dbReference type="EMBL" id="TSE02328.1"/>
    </source>
</evidence>